<accession>A0A9Q0YJN6</accession>
<keyword evidence="2" id="KW-0547">Nucleotide-binding</keyword>
<dbReference type="PANTHER" id="PTHR10903:SF184">
    <property type="entry name" value="GTP-BINDING PROTEIN A"/>
    <property type="match status" value="1"/>
</dbReference>
<keyword evidence="3" id="KW-0342">GTP-binding</keyword>
<reference evidence="6" key="1">
    <citation type="submission" date="2021-10" db="EMBL/GenBank/DDBJ databases">
        <title>Tropical sea cucumber genome reveals ecological adaptation and Cuvierian tubules defense mechanism.</title>
        <authorList>
            <person name="Chen T."/>
        </authorList>
    </citation>
    <scope>NUCLEOTIDE SEQUENCE</scope>
    <source>
        <strain evidence="6">Nanhai2018</strain>
        <tissue evidence="6">Muscle</tissue>
    </source>
</reference>
<comment type="similarity">
    <text evidence="1">Belongs to the TRAFAC class TrmE-Era-EngA-EngB-Septin-like GTPase superfamily. AIG1/Toc34/Toc159-like paraseptin GTPase family. IAN subfamily.</text>
</comment>
<dbReference type="Proteomes" id="UP001152320">
    <property type="component" value="Chromosome 19"/>
</dbReference>
<dbReference type="PANTHER" id="PTHR10903">
    <property type="entry name" value="GTPASE, IMAP FAMILY MEMBER-RELATED"/>
    <property type="match status" value="1"/>
</dbReference>
<dbReference type="InterPro" id="IPR006703">
    <property type="entry name" value="G_AIG1"/>
</dbReference>
<evidence type="ECO:0000256" key="4">
    <source>
        <dbReference type="SAM" id="Coils"/>
    </source>
</evidence>
<dbReference type="Pfam" id="PF04548">
    <property type="entry name" value="AIG1"/>
    <property type="match status" value="1"/>
</dbReference>
<keyword evidence="4" id="KW-0175">Coiled coil</keyword>
<dbReference type="SUPFAM" id="SSF52540">
    <property type="entry name" value="P-loop containing nucleoside triphosphate hydrolases"/>
    <property type="match status" value="1"/>
</dbReference>
<feature type="coiled-coil region" evidence="4">
    <location>
        <begin position="309"/>
        <end position="370"/>
    </location>
</feature>
<proteinExistence type="inferred from homology"/>
<evidence type="ECO:0000256" key="3">
    <source>
        <dbReference type="ARBA" id="ARBA00023134"/>
    </source>
</evidence>
<evidence type="ECO:0000256" key="2">
    <source>
        <dbReference type="ARBA" id="ARBA00022741"/>
    </source>
</evidence>
<feature type="domain" description="AIG1-type G" evidence="5">
    <location>
        <begin position="53"/>
        <end position="264"/>
    </location>
</feature>
<keyword evidence="7" id="KW-1185">Reference proteome</keyword>
<dbReference type="Gene3D" id="3.40.50.300">
    <property type="entry name" value="P-loop containing nucleotide triphosphate hydrolases"/>
    <property type="match status" value="1"/>
</dbReference>
<dbReference type="OrthoDB" id="5985928at2759"/>
<evidence type="ECO:0000313" key="7">
    <source>
        <dbReference type="Proteomes" id="UP001152320"/>
    </source>
</evidence>
<dbReference type="EMBL" id="JAIZAY010000019">
    <property type="protein sequence ID" value="KAJ8023815.1"/>
    <property type="molecule type" value="Genomic_DNA"/>
</dbReference>
<evidence type="ECO:0000259" key="5">
    <source>
        <dbReference type="PROSITE" id="PS51720"/>
    </source>
</evidence>
<dbReference type="FunFam" id="3.40.50.300:FF:000840">
    <property type="entry name" value="Immune-associated nucleotide-binding protein 9"/>
    <property type="match status" value="1"/>
</dbReference>
<dbReference type="InterPro" id="IPR027417">
    <property type="entry name" value="P-loop_NTPase"/>
</dbReference>
<dbReference type="InterPro" id="IPR045058">
    <property type="entry name" value="GIMA/IAN/Toc"/>
</dbReference>
<comment type="caution">
    <text evidence="6">The sequence shown here is derived from an EMBL/GenBank/DDBJ whole genome shotgun (WGS) entry which is preliminary data.</text>
</comment>
<evidence type="ECO:0000313" key="6">
    <source>
        <dbReference type="EMBL" id="KAJ8023815.1"/>
    </source>
</evidence>
<protein>
    <submittedName>
        <fullName evidence="6">GTPase IMAP family member 4</fullName>
    </submittedName>
</protein>
<dbReference type="PROSITE" id="PS51720">
    <property type="entry name" value="G_AIG1"/>
    <property type="match status" value="1"/>
</dbReference>
<name>A0A9Q0YJN6_HOLLE</name>
<evidence type="ECO:0000256" key="1">
    <source>
        <dbReference type="ARBA" id="ARBA00008535"/>
    </source>
</evidence>
<gene>
    <name evidence="6" type="ORF">HOLleu_36359</name>
</gene>
<organism evidence="6 7">
    <name type="scientific">Holothuria leucospilota</name>
    <name type="common">Black long sea cucumber</name>
    <name type="synonym">Mertensiothuria leucospilota</name>
    <dbReference type="NCBI Taxonomy" id="206669"/>
    <lineage>
        <taxon>Eukaryota</taxon>
        <taxon>Metazoa</taxon>
        <taxon>Echinodermata</taxon>
        <taxon>Eleutherozoa</taxon>
        <taxon>Echinozoa</taxon>
        <taxon>Holothuroidea</taxon>
        <taxon>Aspidochirotacea</taxon>
        <taxon>Aspidochirotida</taxon>
        <taxon>Holothuriidae</taxon>
        <taxon>Holothuria</taxon>
    </lineage>
</organism>
<dbReference type="GO" id="GO:0005525">
    <property type="term" value="F:GTP binding"/>
    <property type="evidence" value="ECO:0007669"/>
    <property type="project" value="UniProtKB-KW"/>
</dbReference>
<sequence length="402" mass="46050">MDRDYITDENWEKFRNSSETLSLLASVGKQSFEMMQENYGLKQNRNYVHPSSTDDLRIVVIGKTGVGKSATANTILGEEVFEDSEGSVSETSSSRCVSRNLNDRTVSVIDTPGLQDTSRPQKEVLREIARVMKLFHEGVHVFIYVLNMASPRFTDEDKRSLAAIEQMKFGDNMKAHRMLVFTHADSTLADRRTLQAFCEEQQRKSPAITTFFEELDGNIVAVNNKYKFPAEKKRNQNVILGLADKIKHTNNNAVYTNDMFEKAAEEVRKLMKKFVDEGFNHRIMDGVDIAIAENPDIVDSDQKLVVEVRQKLHEEIKRQQDKIYELRKARAEEEKKRIEEEVKQNIKRELAEAEEQLKSTSEVLESDMIEEQAGKIGKSHLGVLKTLQEYMTSLDVWKGIGF</sequence>
<dbReference type="AlphaFoldDB" id="A0A9Q0YJN6"/>